<dbReference type="AlphaFoldDB" id="A0AAE0NH96"/>
<dbReference type="InterPro" id="IPR052523">
    <property type="entry name" value="Trichothecene_AcTrans"/>
</dbReference>
<proteinExistence type="predicted"/>
<accession>A0AAE0NH96</accession>
<protein>
    <recommendedName>
        <fullName evidence="1">N-acetyltransferase domain-containing protein</fullName>
    </recommendedName>
</protein>
<reference evidence="2" key="1">
    <citation type="journal article" date="2023" name="Mol. Phylogenet. Evol.">
        <title>Genome-scale phylogeny and comparative genomics of the fungal order Sordariales.</title>
        <authorList>
            <person name="Hensen N."/>
            <person name="Bonometti L."/>
            <person name="Westerberg I."/>
            <person name="Brannstrom I.O."/>
            <person name="Guillou S."/>
            <person name="Cros-Aarteil S."/>
            <person name="Calhoun S."/>
            <person name="Haridas S."/>
            <person name="Kuo A."/>
            <person name="Mondo S."/>
            <person name="Pangilinan J."/>
            <person name="Riley R."/>
            <person name="LaButti K."/>
            <person name="Andreopoulos B."/>
            <person name="Lipzen A."/>
            <person name="Chen C."/>
            <person name="Yan M."/>
            <person name="Daum C."/>
            <person name="Ng V."/>
            <person name="Clum A."/>
            <person name="Steindorff A."/>
            <person name="Ohm R.A."/>
            <person name="Martin F."/>
            <person name="Silar P."/>
            <person name="Natvig D.O."/>
            <person name="Lalanne C."/>
            <person name="Gautier V."/>
            <person name="Ament-Velasquez S.L."/>
            <person name="Kruys A."/>
            <person name="Hutchinson M.I."/>
            <person name="Powell A.J."/>
            <person name="Barry K."/>
            <person name="Miller A.N."/>
            <person name="Grigoriev I.V."/>
            <person name="Debuchy R."/>
            <person name="Gladieux P."/>
            <person name="Hiltunen Thoren M."/>
            <person name="Johannesson H."/>
        </authorList>
    </citation>
    <scope>NUCLEOTIDE SEQUENCE</scope>
    <source>
        <strain evidence="2">CBS 232.78</strain>
    </source>
</reference>
<dbReference type="EMBL" id="JAULSW010000005">
    <property type="protein sequence ID" value="KAK3381526.1"/>
    <property type="molecule type" value="Genomic_DNA"/>
</dbReference>
<dbReference type="Pfam" id="PF13673">
    <property type="entry name" value="Acetyltransf_10"/>
    <property type="match status" value="1"/>
</dbReference>
<dbReference type="GO" id="GO:0016747">
    <property type="term" value="F:acyltransferase activity, transferring groups other than amino-acyl groups"/>
    <property type="evidence" value="ECO:0007669"/>
    <property type="project" value="InterPro"/>
</dbReference>
<organism evidence="2 3">
    <name type="scientific">Podospora didyma</name>
    <dbReference type="NCBI Taxonomy" id="330526"/>
    <lineage>
        <taxon>Eukaryota</taxon>
        <taxon>Fungi</taxon>
        <taxon>Dikarya</taxon>
        <taxon>Ascomycota</taxon>
        <taxon>Pezizomycotina</taxon>
        <taxon>Sordariomycetes</taxon>
        <taxon>Sordariomycetidae</taxon>
        <taxon>Sordariales</taxon>
        <taxon>Podosporaceae</taxon>
        <taxon>Podospora</taxon>
    </lineage>
</organism>
<dbReference type="Gene3D" id="3.40.630.30">
    <property type="match status" value="1"/>
</dbReference>
<reference evidence="2" key="2">
    <citation type="submission" date="2023-06" db="EMBL/GenBank/DDBJ databases">
        <authorList>
            <consortium name="Lawrence Berkeley National Laboratory"/>
            <person name="Haridas S."/>
            <person name="Hensen N."/>
            <person name="Bonometti L."/>
            <person name="Westerberg I."/>
            <person name="Brannstrom I.O."/>
            <person name="Guillou S."/>
            <person name="Cros-Aarteil S."/>
            <person name="Calhoun S."/>
            <person name="Kuo A."/>
            <person name="Mondo S."/>
            <person name="Pangilinan J."/>
            <person name="Riley R."/>
            <person name="LaButti K."/>
            <person name="Andreopoulos B."/>
            <person name="Lipzen A."/>
            <person name="Chen C."/>
            <person name="Yanf M."/>
            <person name="Daum C."/>
            <person name="Ng V."/>
            <person name="Clum A."/>
            <person name="Steindorff A."/>
            <person name="Ohm R."/>
            <person name="Martin F."/>
            <person name="Silar P."/>
            <person name="Natvig D."/>
            <person name="Lalanne C."/>
            <person name="Gautier V."/>
            <person name="Ament-velasquez S.L."/>
            <person name="Kruys A."/>
            <person name="Hutchinson M.I."/>
            <person name="Powell A.J."/>
            <person name="Barry K."/>
            <person name="Miller A.N."/>
            <person name="Grigoriev I.V."/>
            <person name="Debuchy R."/>
            <person name="Gladieux P."/>
            <person name="Thoren M.H."/>
            <person name="Johannesson H."/>
        </authorList>
    </citation>
    <scope>NUCLEOTIDE SEQUENCE</scope>
    <source>
        <strain evidence="2">CBS 232.78</strain>
    </source>
</reference>
<dbReference type="PROSITE" id="PS51186">
    <property type="entry name" value="GNAT"/>
    <property type="match status" value="1"/>
</dbReference>
<dbReference type="PANTHER" id="PTHR42791:SF2">
    <property type="entry name" value="N-ACETYLTRANSFERASE DOMAIN-CONTAINING PROTEIN"/>
    <property type="match status" value="1"/>
</dbReference>
<gene>
    <name evidence="2" type="ORF">B0H63DRAFT_207635</name>
</gene>
<dbReference type="CDD" id="cd04301">
    <property type="entry name" value="NAT_SF"/>
    <property type="match status" value="1"/>
</dbReference>
<feature type="domain" description="N-acetyltransferase" evidence="1">
    <location>
        <begin position="92"/>
        <end position="226"/>
    </location>
</feature>
<evidence type="ECO:0000259" key="1">
    <source>
        <dbReference type="PROSITE" id="PS51186"/>
    </source>
</evidence>
<name>A0AAE0NH96_9PEZI</name>
<dbReference type="InterPro" id="IPR016181">
    <property type="entry name" value="Acyl_CoA_acyltransferase"/>
</dbReference>
<dbReference type="InterPro" id="IPR000182">
    <property type="entry name" value="GNAT_dom"/>
</dbReference>
<evidence type="ECO:0000313" key="2">
    <source>
        <dbReference type="EMBL" id="KAK3381526.1"/>
    </source>
</evidence>
<keyword evidence="3" id="KW-1185">Reference proteome</keyword>
<evidence type="ECO:0000313" key="3">
    <source>
        <dbReference type="Proteomes" id="UP001285441"/>
    </source>
</evidence>
<dbReference type="PANTHER" id="PTHR42791">
    <property type="entry name" value="GNAT FAMILY ACETYLTRANSFERASE"/>
    <property type="match status" value="1"/>
</dbReference>
<dbReference type="SUPFAM" id="SSF55729">
    <property type="entry name" value="Acyl-CoA N-acyltransferases (Nat)"/>
    <property type="match status" value="1"/>
</dbReference>
<comment type="caution">
    <text evidence="2">The sequence shown here is derived from an EMBL/GenBank/DDBJ whole genome shotgun (WGS) entry which is preliminary data.</text>
</comment>
<dbReference type="Proteomes" id="UP001285441">
    <property type="component" value="Unassembled WGS sequence"/>
</dbReference>
<sequence length="246" mass="26722">MAPAKKTFVISRPAVAGDAASRIAEIHLAAMDSNPLLHAQFPTSSSLAALQTFLESHTAIQLLVAASGTGGGGVLVAQDPQQHDQGWPPMVVGFAKWDSPSSSSHHREDVVKLETGDLQQQVEGCRREFLDGYAALAEEAKKRVFGDEGCYHLSFVCIDPVYQGQGAGKQLTQAVLNMAAADGLPVYLESTEVAVPMYERLGFKAVGSFEMKIPRRGGGRDSRPKEEEEEEEAEIYREVCMVWRSD</sequence>